<dbReference type="SUPFAM" id="SSF55961">
    <property type="entry name" value="Bet v1-like"/>
    <property type="match status" value="1"/>
</dbReference>
<organism evidence="3 4">
    <name type="scientific">Streptomyces atratus</name>
    <dbReference type="NCBI Taxonomy" id="1893"/>
    <lineage>
        <taxon>Bacteria</taxon>
        <taxon>Bacillati</taxon>
        <taxon>Actinomycetota</taxon>
        <taxon>Actinomycetes</taxon>
        <taxon>Kitasatosporales</taxon>
        <taxon>Streptomycetaceae</taxon>
        <taxon>Streptomyces</taxon>
    </lineage>
</organism>
<dbReference type="Gene3D" id="3.30.530.20">
    <property type="match status" value="1"/>
</dbReference>
<dbReference type="Proteomes" id="UP000252698">
    <property type="component" value="Chromosome"/>
</dbReference>
<dbReference type="RefSeq" id="WP_114248354.1">
    <property type="nucleotide sequence ID" value="NZ_CP027306.1"/>
</dbReference>
<dbReference type="GeneID" id="95524316"/>
<dbReference type="Pfam" id="PF08327">
    <property type="entry name" value="AHSA1"/>
    <property type="match status" value="1"/>
</dbReference>
<evidence type="ECO:0000259" key="2">
    <source>
        <dbReference type="Pfam" id="PF08327"/>
    </source>
</evidence>
<accession>A0A2Z5JNW9</accession>
<dbReference type="InterPro" id="IPR023393">
    <property type="entry name" value="START-like_dom_sf"/>
</dbReference>
<name>A0A2Z5JNW9_STRAR</name>
<comment type="similarity">
    <text evidence="1">Belongs to the AHA1 family.</text>
</comment>
<dbReference type="InterPro" id="IPR013538">
    <property type="entry name" value="ASHA1/2-like_C"/>
</dbReference>
<dbReference type="CDD" id="cd07814">
    <property type="entry name" value="SRPBCC_CalC_Aha1-like"/>
    <property type="match status" value="1"/>
</dbReference>
<feature type="domain" description="Activator of Hsp90 ATPase homologue 1/2-like C-terminal" evidence="2">
    <location>
        <begin position="14"/>
        <end position="130"/>
    </location>
</feature>
<dbReference type="EMBL" id="CP027306">
    <property type="protein sequence ID" value="AXE81954.1"/>
    <property type="molecule type" value="Genomic_DNA"/>
</dbReference>
<reference evidence="3 4" key="1">
    <citation type="journal article" date="2018" name="Front. Microbiol.">
        <title>Genome Sequencing of Streptomyces atratus SCSIOZH16 and Activation Production of Nocardamine via Metabolic Engineering.</title>
        <authorList>
            <person name="Li Y."/>
            <person name="Zhang C."/>
            <person name="Liu C."/>
            <person name="Ju J."/>
            <person name="Ma J."/>
        </authorList>
    </citation>
    <scope>NUCLEOTIDE SEQUENCE [LARGE SCALE GENOMIC DNA]</scope>
    <source>
        <strain evidence="3 4">SCSIO_ZH16</strain>
    </source>
</reference>
<evidence type="ECO:0000313" key="4">
    <source>
        <dbReference type="Proteomes" id="UP000252698"/>
    </source>
</evidence>
<protein>
    <submittedName>
        <fullName evidence="3">SRPBCC domain-containing protein</fullName>
    </submittedName>
</protein>
<dbReference type="KEGG" id="sata:C5746_39170"/>
<evidence type="ECO:0000313" key="3">
    <source>
        <dbReference type="EMBL" id="AXE81954.1"/>
    </source>
</evidence>
<evidence type="ECO:0000256" key="1">
    <source>
        <dbReference type="ARBA" id="ARBA00006817"/>
    </source>
</evidence>
<dbReference type="AlphaFoldDB" id="A0A2Z5JNW9"/>
<proteinExistence type="inferred from homology"/>
<gene>
    <name evidence="3" type="ORF">C5746_39170</name>
</gene>
<sequence length="147" mass="16761">MADILHRIGVEQSSPEQVYDALTTLDGLSGWWTEKTSGETELGGLIEFRFGPGGFEMKVAELDPGRLVRWDVVDGPQEWIGTSVQWDLRQDGDYTIVLFKHEGWREPVEFMHHCSTKWGTFLMSLKQLLETGEGAPEPRDVKISDWH</sequence>